<protein>
    <submittedName>
        <fullName evidence="2">Uncharacterized protein</fullName>
    </submittedName>
</protein>
<gene>
    <name evidence="2" type="ORF">CHGG_04424</name>
</gene>
<dbReference type="RefSeq" id="XP_001223638.1">
    <property type="nucleotide sequence ID" value="XM_001223637.1"/>
</dbReference>
<dbReference type="EMBL" id="CH408032">
    <property type="protein sequence ID" value="EAQ87805.1"/>
    <property type="molecule type" value="Genomic_DNA"/>
</dbReference>
<accession>Q2H1C2</accession>
<proteinExistence type="predicted"/>
<dbReference type="AlphaFoldDB" id="Q2H1C2"/>
<feature type="compositionally biased region" description="Low complexity" evidence="1">
    <location>
        <begin position="126"/>
        <end position="140"/>
    </location>
</feature>
<keyword evidence="3" id="KW-1185">Reference proteome</keyword>
<dbReference type="VEuPathDB" id="FungiDB:CHGG_04424"/>
<evidence type="ECO:0000313" key="3">
    <source>
        <dbReference type="Proteomes" id="UP000001056"/>
    </source>
</evidence>
<organism evidence="2 3">
    <name type="scientific">Chaetomium globosum (strain ATCC 6205 / CBS 148.51 / DSM 1962 / NBRC 6347 / NRRL 1970)</name>
    <name type="common">Soil fungus</name>
    <dbReference type="NCBI Taxonomy" id="306901"/>
    <lineage>
        <taxon>Eukaryota</taxon>
        <taxon>Fungi</taxon>
        <taxon>Dikarya</taxon>
        <taxon>Ascomycota</taxon>
        <taxon>Pezizomycotina</taxon>
        <taxon>Sordariomycetes</taxon>
        <taxon>Sordariomycetidae</taxon>
        <taxon>Sordariales</taxon>
        <taxon>Chaetomiaceae</taxon>
        <taxon>Chaetomium</taxon>
    </lineage>
</organism>
<dbReference type="GeneID" id="4392516"/>
<evidence type="ECO:0000256" key="1">
    <source>
        <dbReference type="SAM" id="MobiDB-lite"/>
    </source>
</evidence>
<dbReference type="InParanoid" id="Q2H1C2"/>
<dbReference type="Proteomes" id="UP000001056">
    <property type="component" value="Unassembled WGS sequence"/>
</dbReference>
<name>Q2H1C2_CHAGB</name>
<dbReference type="HOGENOM" id="CLU_1643482_0_0_1"/>
<feature type="region of interest" description="Disordered" evidence="1">
    <location>
        <begin position="111"/>
        <end position="161"/>
    </location>
</feature>
<reference evidence="3" key="1">
    <citation type="journal article" date="2015" name="Genome Announc.">
        <title>Draft genome sequence of the cellulolytic fungus Chaetomium globosum.</title>
        <authorList>
            <person name="Cuomo C.A."/>
            <person name="Untereiner W.A."/>
            <person name="Ma L.-J."/>
            <person name="Grabherr M."/>
            <person name="Birren B.W."/>
        </authorList>
    </citation>
    <scope>NUCLEOTIDE SEQUENCE [LARGE SCALE GENOMIC DNA]</scope>
    <source>
        <strain evidence="3">ATCC 6205 / CBS 148.51 / DSM 1962 / NBRC 6347 / NRRL 1970</strain>
    </source>
</reference>
<evidence type="ECO:0000313" key="2">
    <source>
        <dbReference type="EMBL" id="EAQ87805.1"/>
    </source>
</evidence>
<sequence>MTLGCDRELLNHGPWLMPFPGQRGLPIPTTDIRDRNHDLCHRDSHERPPFSFGAEEREDDSYQVVGRKRLRGRPTNVAAAQRQALLDPQQTRINFEAPGVRFASPVVSGVDTTALPPRAPEPATGPTPTAAANPAVTATPDQRDAEGDTTMDSITVAGDEN</sequence>